<evidence type="ECO:0000256" key="3">
    <source>
        <dbReference type="ARBA" id="ARBA00012438"/>
    </source>
</evidence>
<dbReference type="PROSITE" id="PS50885">
    <property type="entry name" value="HAMP"/>
    <property type="match status" value="1"/>
</dbReference>
<evidence type="ECO:0000259" key="13">
    <source>
        <dbReference type="PROSITE" id="PS50109"/>
    </source>
</evidence>
<proteinExistence type="predicted"/>
<dbReference type="SUPFAM" id="SSF47384">
    <property type="entry name" value="Homodimeric domain of signal transducing histidine kinase"/>
    <property type="match status" value="1"/>
</dbReference>
<keyword evidence="10 12" id="KW-0472">Membrane</keyword>
<dbReference type="InterPro" id="IPR036890">
    <property type="entry name" value="HATPase_C_sf"/>
</dbReference>
<dbReference type="Gene3D" id="1.10.287.130">
    <property type="match status" value="1"/>
</dbReference>
<evidence type="ECO:0000256" key="7">
    <source>
        <dbReference type="ARBA" id="ARBA00022777"/>
    </source>
</evidence>
<dbReference type="InterPro" id="IPR005467">
    <property type="entry name" value="His_kinase_dom"/>
</dbReference>
<dbReference type="InterPro" id="IPR003660">
    <property type="entry name" value="HAMP_dom"/>
</dbReference>
<evidence type="ECO:0000256" key="12">
    <source>
        <dbReference type="SAM" id="Phobius"/>
    </source>
</evidence>
<reference evidence="15" key="1">
    <citation type="submission" date="2017-04" db="EMBL/GenBank/DDBJ databases">
        <title>Unexpected and diverse lifestyles within the genus Limnohabitans.</title>
        <authorList>
            <person name="Kasalicky V."/>
            <person name="Mehrshad M."/>
            <person name="Andrei S.-A."/>
            <person name="Salcher M."/>
            <person name="Kratochvilova H."/>
            <person name="Simek K."/>
            <person name="Ghai R."/>
        </authorList>
    </citation>
    <scope>NUCLEOTIDE SEQUENCE [LARGE SCALE GENOMIC DNA]</scope>
    <source>
        <strain evidence="15">II-D5</strain>
    </source>
</reference>
<comment type="subcellular location">
    <subcellularLocation>
        <location evidence="2">Membrane</location>
    </subcellularLocation>
</comment>
<dbReference type="AlphaFoldDB" id="A0A2T7UCB1"/>
<dbReference type="PROSITE" id="PS51257">
    <property type="entry name" value="PROKAR_LIPOPROTEIN"/>
    <property type="match status" value="1"/>
</dbReference>
<keyword evidence="8 12" id="KW-1133">Transmembrane helix</keyword>
<dbReference type="InterPro" id="IPR003661">
    <property type="entry name" value="HisK_dim/P_dom"/>
</dbReference>
<dbReference type="Gene3D" id="6.10.340.10">
    <property type="match status" value="1"/>
</dbReference>
<feature type="domain" description="HAMP" evidence="14">
    <location>
        <begin position="237"/>
        <end position="293"/>
    </location>
</feature>
<evidence type="ECO:0000313" key="15">
    <source>
        <dbReference type="EMBL" id="PVE42330.1"/>
    </source>
</evidence>
<evidence type="ECO:0000256" key="8">
    <source>
        <dbReference type="ARBA" id="ARBA00022989"/>
    </source>
</evidence>
<dbReference type="Pfam" id="PF02518">
    <property type="entry name" value="HATPase_c"/>
    <property type="match status" value="1"/>
</dbReference>
<keyword evidence="7" id="KW-0418">Kinase</keyword>
<dbReference type="CDD" id="cd06225">
    <property type="entry name" value="HAMP"/>
    <property type="match status" value="1"/>
</dbReference>
<gene>
    <name evidence="15" type="ORF">H663_012430</name>
</gene>
<dbReference type="Pfam" id="PF00672">
    <property type="entry name" value="HAMP"/>
    <property type="match status" value="1"/>
</dbReference>
<keyword evidence="9" id="KW-0902">Two-component regulatory system</keyword>
<dbReference type="STRING" id="1293045.H663_06010"/>
<keyword evidence="16" id="KW-1185">Reference proteome</keyword>
<name>A0A2T7UCB1_9BURK</name>
<dbReference type="SMART" id="SM00388">
    <property type="entry name" value="HisKA"/>
    <property type="match status" value="1"/>
</dbReference>
<comment type="catalytic activity">
    <reaction evidence="1">
        <text>ATP + protein L-histidine = ADP + protein N-phospho-L-histidine.</text>
        <dbReference type="EC" id="2.7.13.3"/>
    </reaction>
</comment>
<dbReference type="SMART" id="SM00304">
    <property type="entry name" value="HAMP"/>
    <property type="match status" value="1"/>
</dbReference>
<feature type="region of interest" description="Disordered" evidence="11">
    <location>
        <begin position="102"/>
        <end position="154"/>
    </location>
</feature>
<evidence type="ECO:0000256" key="6">
    <source>
        <dbReference type="ARBA" id="ARBA00022692"/>
    </source>
</evidence>
<sequence length="523" mass="57194">MECGDRFLNFPFFRHRRMVHVVALTLMACVALPVALMGGVMVWQLQRGFDQYLQNHDAQRLTRMARLLEQESTGPEEPAWLQRPWPQTLRNLNRQLRMEGDGLSVQQRPPGGPPREGPPLAQVGDGPSYDDLANPPPPRNEAQGGRHPPPAGLDRRITLLDAQGRILAGPRPEPGIPSVREAVRGRDGVVAYLQLRVVRALPDALGQRFLREQFVTIVALAAVLLMLAGLLAVWLARGVARPLQAVTDTASRIASGDLATRVVTVSGGTGVAELDALMHHINQMAQSLETQQHRQKRWIADISHELRTPLAVLQGEVEALIDGIRVMDVAAMQSLREELLRIGALVQDLHLLSLADLHALPCDFEEGDAWACVLKVVQRFDLRAKLAGIRLHCERSDADPLMVVWDFQRMAQVLGNLIDNSLNYTHQPGSTHISMEAVGSEVQITVEDSAPGVRDEDLLKLLDPLYRAQLHRARPVGAGVSGSGLGLSIVQVLVQAHGGHVLVTHSAHGGLKVVLTLPRVSGS</sequence>
<dbReference type="GO" id="GO:0000155">
    <property type="term" value="F:phosphorelay sensor kinase activity"/>
    <property type="evidence" value="ECO:0007669"/>
    <property type="project" value="InterPro"/>
</dbReference>
<evidence type="ECO:0000256" key="9">
    <source>
        <dbReference type="ARBA" id="ARBA00023012"/>
    </source>
</evidence>
<evidence type="ECO:0000259" key="14">
    <source>
        <dbReference type="PROSITE" id="PS50885"/>
    </source>
</evidence>
<feature type="transmembrane region" description="Helical" evidence="12">
    <location>
        <begin position="214"/>
        <end position="236"/>
    </location>
</feature>
<protein>
    <recommendedName>
        <fullName evidence="3">histidine kinase</fullName>
        <ecNumber evidence="3">2.7.13.3</ecNumber>
    </recommendedName>
</protein>
<dbReference type="PANTHER" id="PTHR45436">
    <property type="entry name" value="SENSOR HISTIDINE KINASE YKOH"/>
    <property type="match status" value="1"/>
</dbReference>
<evidence type="ECO:0000313" key="16">
    <source>
        <dbReference type="Proteomes" id="UP000037507"/>
    </source>
</evidence>
<evidence type="ECO:0000256" key="5">
    <source>
        <dbReference type="ARBA" id="ARBA00022679"/>
    </source>
</evidence>
<dbReference type="InterPro" id="IPR004358">
    <property type="entry name" value="Sig_transdc_His_kin-like_C"/>
</dbReference>
<dbReference type="Pfam" id="PF00512">
    <property type="entry name" value="HisKA"/>
    <property type="match status" value="1"/>
</dbReference>
<evidence type="ECO:0000256" key="10">
    <source>
        <dbReference type="ARBA" id="ARBA00023136"/>
    </source>
</evidence>
<dbReference type="EMBL" id="LFYT02000015">
    <property type="protein sequence ID" value="PVE42330.1"/>
    <property type="molecule type" value="Genomic_DNA"/>
</dbReference>
<organism evidence="15 16">
    <name type="scientific">Limnohabitans planktonicus II-D5</name>
    <dbReference type="NCBI Taxonomy" id="1293045"/>
    <lineage>
        <taxon>Bacteria</taxon>
        <taxon>Pseudomonadati</taxon>
        <taxon>Pseudomonadota</taxon>
        <taxon>Betaproteobacteria</taxon>
        <taxon>Burkholderiales</taxon>
        <taxon>Comamonadaceae</taxon>
        <taxon>Limnohabitans</taxon>
    </lineage>
</organism>
<evidence type="ECO:0000256" key="11">
    <source>
        <dbReference type="SAM" id="MobiDB-lite"/>
    </source>
</evidence>
<dbReference type="InterPro" id="IPR003594">
    <property type="entry name" value="HATPase_dom"/>
</dbReference>
<evidence type="ECO:0000256" key="1">
    <source>
        <dbReference type="ARBA" id="ARBA00000085"/>
    </source>
</evidence>
<accession>A0A2T7UCB1</accession>
<dbReference type="SMART" id="SM00387">
    <property type="entry name" value="HATPase_c"/>
    <property type="match status" value="1"/>
</dbReference>
<dbReference type="OrthoDB" id="9804645at2"/>
<feature type="domain" description="Histidine kinase" evidence="13">
    <location>
        <begin position="301"/>
        <end position="521"/>
    </location>
</feature>
<dbReference type="Gene3D" id="3.30.565.10">
    <property type="entry name" value="Histidine kinase-like ATPase, C-terminal domain"/>
    <property type="match status" value="1"/>
</dbReference>
<dbReference type="InterPro" id="IPR050428">
    <property type="entry name" value="TCS_sensor_his_kinase"/>
</dbReference>
<dbReference type="CDD" id="cd00082">
    <property type="entry name" value="HisKA"/>
    <property type="match status" value="1"/>
</dbReference>
<evidence type="ECO:0000256" key="4">
    <source>
        <dbReference type="ARBA" id="ARBA00022553"/>
    </source>
</evidence>
<comment type="caution">
    <text evidence="15">The sequence shown here is derived from an EMBL/GenBank/DDBJ whole genome shotgun (WGS) entry which is preliminary data.</text>
</comment>
<dbReference type="SUPFAM" id="SSF158472">
    <property type="entry name" value="HAMP domain-like"/>
    <property type="match status" value="1"/>
</dbReference>
<keyword evidence="6 12" id="KW-0812">Transmembrane</keyword>
<evidence type="ECO:0000256" key="2">
    <source>
        <dbReference type="ARBA" id="ARBA00004370"/>
    </source>
</evidence>
<feature type="transmembrane region" description="Helical" evidence="12">
    <location>
        <begin position="20"/>
        <end position="43"/>
    </location>
</feature>
<dbReference type="InterPro" id="IPR036097">
    <property type="entry name" value="HisK_dim/P_sf"/>
</dbReference>
<dbReference type="EC" id="2.7.13.3" evidence="3"/>
<keyword evidence="5" id="KW-0808">Transferase</keyword>
<dbReference type="PANTHER" id="PTHR45436:SF5">
    <property type="entry name" value="SENSOR HISTIDINE KINASE TRCS"/>
    <property type="match status" value="1"/>
</dbReference>
<dbReference type="PROSITE" id="PS50109">
    <property type="entry name" value="HIS_KIN"/>
    <property type="match status" value="1"/>
</dbReference>
<dbReference type="PRINTS" id="PR00344">
    <property type="entry name" value="BCTRLSENSOR"/>
</dbReference>
<keyword evidence="4" id="KW-0597">Phosphoprotein</keyword>
<dbReference type="GO" id="GO:0016020">
    <property type="term" value="C:membrane"/>
    <property type="evidence" value="ECO:0007669"/>
    <property type="project" value="UniProtKB-SubCell"/>
</dbReference>
<dbReference type="SUPFAM" id="SSF55874">
    <property type="entry name" value="ATPase domain of HSP90 chaperone/DNA topoisomerase II/histidine kinase"/>
    <property type="match status" value="1"/>
</dbReference>
<dbReference type="Proteomes" id="UP000037507">
    <property type="component" value="Unassembled WGS sequence"/>
</dbReference>